<dbReference type="Proteomes" id="UP001626550">
    <property type="component" value="Unassembled WGS sequence"/>
</dbReference>
<dbReference type="InterPro" id="IPR050382">
    <property type="entry name" value="MFS_Na/Anion_cotransporter"/>
</dbReference>
<comment type="subcellular location">
    <subcellularLocation>
        <location evidence="1">Membrane</location>
        <topology evidence="1">Multi-pass membrane protein</topology>
    </subcellularLocation>
</comment>
<feature type="transmembrane region" description="Helical" evidence="5">
    <location>
        <begin position="337"/>
        <end position="356"/>
    </location>
</feature>
<protein>
    <recommendedName>
        <fullName evidence="6">Major facilitator superfamily (MFS) profile domain-containing protein</fullName>
    </recommendedName>
</protein>
<dbReference type="SUPFAM" id="SSF103473">
    <property type="entry name" value="MFS general substrate transporter"/>
    <property type="match status" value="1"/>
</dbReference>
<name>A0ABD2QD90_9PLAT</name>
<organism evidence="7 8">
    <name type="scientific">Cichlidogyrus casuarinus</name>
    <dbReference type="NCBI Taxonomy" id="1844966"/>
    <lineage>
        <taxon>Eukaryota</taxon>
        <taxon>Metazoa</taxon>
        <taxon>Spiralia</taxon>
        <taxon>Lophotrochozoa</taxon>
        <taxon>Platyhelminthes</taxon>
        <taxon>Monogenea</taxon>
        <taxon>Monopisthocotylea</taxon>
        <taxon>Dactylogyridea</taxon>
        <taxon>Ancyrocephalidae</taxon>
        <taxon>Cichlidogyrus</taxon>
    </lineage>
</organism>
<feature type="domain" description="Major facilitator superfamily (MFS) profile" evidence="6">
    <location>
        <begin position="20"/>
        <end position="454"/>
    </location>
</feature>
<dbReference type="Gene3D" id="1.20.1250.20">
    <property type="entry name" value="MFS general substrate transporter like domains"/>
    <property type="match status" value="2"/>
</dbReference>
<keyword evidence="4 5" id="KW-0472">Membrane</keyword>
<reference evidence="7 8" key="1">
    <citation type="submission" date="2024-11" db="EMBL/GenBank/DDBJ databases">
        <title>Adaptive evolution of stress response genes in parasites aligns with host niche diversity.</title>
        <authorList>
            <person name="Hahn C."/>
            <person name="Resl P."/>
        </authorList>
    </citation>
    <scope>NUCLEOTIDE SEQUENCE [LARGE SCALE GENOMIC DNA]</scope>
    <source>
        <strain evidence="7">EGGRZ-B1_66</strain>
        <tissue evidence="7">Body</tissue>
    </source>
</reference>
<keyword evidence="2 5" id="KW-0812">Transmembrane</keyword>
<feature type="transmembrane region" description="Helical" evidence="5">
    <location>
        <begin position="104"/>
        <end position="124"/>
    </location>
</feature>
<evidence type="ECO:0000259" key="6">
    <source>
        <dbReference type="PROSITE" id="PS50850"/>
    </source>
</evidence>
<feature type="transmembrane region" description="Helical" evidence="5">
    <location>
        <begin position="396"/>
        <end position="418"/>
    </location>
</feature>
<dbReference type="InterPro" id="IPR011701">
    <property type="entry name" value="MFS"/>
</dbReference>
<evidence type="ECO:0000313" key="8">
    <source>
        <dbReference type="Proteomes" id="UP001626550"/>
    </source>
</evidence>
<evidence type="ECO:0000256" key="5">
    <source>
        <dbReference type="SAM" id="Phobius"/>
    </source>
</evidence>
<feature type="transmembrane region" description="Helical" evidence="5">
    <location>
        <begin position="203"/>
        <end position="222"/>
    </location>
</feature>
<feature type="transmembrane region" description="Helical" evidence="5">
    <location>
        <begin position="430"/>
        <end position="450"/>
    </location>
</feature>
<evidence type="ECO:0000256" key="1">
    <source>
        <dbReference type="ARBA" id="ARBA00004141"/>
    </source>
</evidence>
<feature type="transmembrane region" description="Helical" evidence="5">
    <location>
        <begin position="174"/>
        <end position="197"/>
    </location>
</feature>
<comment type="caution">
    <text evidence="7">The sequence shown here is derived from an EMBL/GenBank/DDBJ whole genome shotgun (WGS) entry which is preliminary data.</text>
</comment>
<dbReference type="Pfam" id="PF07690">
    <property type="entry name" value="MFS_1"/>
    <property type="match status" value="1"/>
</dbReference>
<evidence type="ECO:0000256" key="2">
    <source>
        <dbReference type="ARBA" id="ARBA00022692"/>
    </source>
</evidence>
<evidence type="ECO:0000256" key="4">
    <source>
        <dbReference type="ARBA" id="ARBA00023136"/>
    </source>
</evidence>
<feature type="transmembrane region" description="Helical" evidence="5">
    <location>
        <begin position="262"/>
        <end position="283"/>
    </location>
</feature>
<feature type="transmembrane region" description="Helical" evidence="5">
    <location>
        <begin position="362"/>
        <end position="384"/>
    </location>
</feature>
<sequence>MDRGELAKVLETFVSTRFLMVIFVSVGTFLQYAQRVSFPMAIICMTNNTAMAMAQNHSSEASQIDGEFLWDANDHAQLNSGFYYGYVLGHLPMGLIIQKVGAKWPGFVMLFGYGIISIISPYIAKLGISYFVAVRALSGLIVSGWYPSIYYLIPKWIILEERGRMTSIGCAGSNVGSIFAMPLAGIMCASSLGYLLIFQSWGVVSIGFAILWAFIVYDSPFLHPRISQRERDFLHSKIDKDDKDKHAKMKLPIISMLKSISLWAYATVHYALDWSLVFLLTSVPTYMKDVLQFSLQVNAMLSSLPYVGLFFGTLAFGFLSDLLITRSKLSLVATRKLVNSLALFPAAIFFSSMSFLDAEQKFIAVTLLVLSLFFTSGSFAGAFMTPMDVAAPYASLIFSFVNCIANTSGFFVPRLIAYMTPNSTAAEWRFVFYLTGAIIALSATIFLIFAKADPEPWLNQNQSKSHKNSNIEVELPLNEDKKSTL</sequence>
<dbReference type="FunFam" id="1.20.1250.20:FF:000532">
    <property type="entry name" value="SLC (SoLute Carrier) homolog"/>
    <property type="match status" value="1"/>
</dbReference>
<dbReference type="InterPro" id="IPR036259">
    <property type="entry name" value="MFS_trans_sf"/>
</dbReference>
<accession>A0ABD2QD90</accession>
<dbReference type="EMBL" id="JBJKFK010000396">
    <property type="protein sequence ID" value="KAL3317353.1"/>
    <property type="molecule type" value="Genomic_DNA"/>
</dbReference>
<keyword evidence="8" id="KW-1185">Reference proteome</keyword>
<evidence type="ECO:0000256" key="3">
    <source>
        <dbReference type="ARBA" id="ARBA00022989"/>
    </source>
</evidence>
<keyword evidence="3 5" id="KW-1133">Transmembrane helix</keyword>
<gene>
    <name evidence="7" type="ORF">Ciccas_003991</name>
</gene>
<evidence type="ECO:0000313" key="7">
    <source>
        <dbReference type="EMBL" id="KAL3317353.1"/>
    </source>
</evidence>
<feature type="transmembrane region" description="Helical" evidence="5">
    <location>
        <begin position="12"/>
        <end position="33"/>
    </location>
</feature>
<feature type="transmembrane region" description="Helical" evidence="5">
    <location>
        <begin position="303"/>
        <end position="325"/>
    </location>
</feature>
<proteinExistence type="predicted"/>
<dbReference type="AlphaFoldDB" id="A0ABD2QD90"/>
<feature type="transmembrane region" description="Helical" evidence="5">
    <location>
        <begin position="130"/>
        <end position="153"/>
    </location>
</feature>
<dbReference type="PROSITE" id="PS50850">
    <property type="entry name" value="MFS"/>
    <property type="match status" value="1"/>
</dbReference>
<dbReference type="GO" id="GO:0016020">
    <property type="term" value="C:membrane"/>
    <property type="evidence" value="ECO:0007669"/>
    <property type="project" value="UniProtKB-SubCell"/>
</dbReference>
<dbReference type="PANTHER" id="PTHR11662:SF399">
    <property type="entry name" value="FI19708P1-RELATED"/>
    <property type="match status" value="1"/>
</dbReference>
<dbReference type="InterPro" id="IPR020846">
    <property type="entry name" value="MFS_dom"/>
</dbReference>
<dbReference type="PANTHER" id="PTHR11662">
    <property type="entry name" value="SOLUTE CARRIER FAMILY 17"/>
    <property type="match status" value="1"/>
</dbReference>